<keyword evidence="2" id="KW-1185">Reference proteome</keyword>
<name>A0A367KY36_RHIST</name>
<gene>
    <name evidence="1" type="ORF">CU098_013919</name>
</gene>
<dbReference type="Proteomes" id="UP000253551">
    <property type="component" value="Unassembled WGS sequence"/>
</dbReference>
<evidence type="ECO:0000313" key="2">
    <source>
        <dbReference type="Proteomes" id="UP000253551"/>
    </source>
</evidence>
<dbReference type="STRING" id="4846.A0A367KY36"/>
<sequence>MNSNCKVSYIIHNFSDLCNLLALRVPNNANKRTTQSTKANIKQALLAYNTSLPKSVRYLSASSELIENLMFRAIQNWCCISFKIVPIEIELLKHDTPKTILYCVAAITITSINPKNQSRQVEGKHNTDEGFKKDVAYHFYQRARHYLKEVIFEDDISVTAIQCYFCLCYTANLLRLPLERRAWQHLACETLKSKVAYVQDSKPIRQCWYRWYYIDAWLAISLGQDCLLPDQLPFRIEHQRQHRASHAYHGCMMSNDTLYDFAVMGQHIRRYTHAIRQGTLFYMYDALTTDMIAWWSNVNDQNLQLANCYYSLRLVLLFHLLHQDQYKVTFDLLLDGLDNTLHLLQGLQDLKLRGCDQSTYHHMFFAIHSTLKKILVHIRGNPGFHCLEAFAKKQFEMNLCILEGTNAFVDDIYQMRSIGATIEAEMCELGFIDHDIKGRKSQHVFRAEIMAKSAKKPKKSHTMH</sequence>
<dbReference type="AlphaFoldDB" id="A0A367KY36"/>
<evidence type="ECO:0000313" key="1">
    <source>
        <dbReference type="EMBL" id="RCI07129.1"/>
    </source>
</evidence>
<reference evidence="1 2" key="1">
    <citation type="journal article" date="2018" name="G3 (Bethesda)">
        <title>Phylogenetic and Phylogenomic Definition of Rhizopus Species.</title>
        <authorList>
            <person name="Gryganskyi A.P."/>
            <person name="Golan J."/>
            <person name="Dolatabadi S."/>
            <person name="Mondo S."/>
            <person name="Robb S."/>
            <person name="Idnurm A."/>
            <person name="Muszewska A."/>
            <person name="Steczkiewicz K."/>
            <person name="Masonjones S."/>
            <person name="Liao H.L."/>
            <person name="Gajdeczka M.T."/>
            <person name="Anike F."/>
            <person name="Vuek A."/>
            <person name="Anishchenko I.M."/>
            <person name="Voigt K."/>
            <person name="de Hoog G.S."/>
            <person name="Smith M.E."/>
            <person name="Heitman J."/>
            <person name="Vilgalys R."/>
            <person name="Stajich J.E."/>
        </authorList>
    </citation>
    <scope>NUCLEOTIDE SEQUENCE [LARGE SCALE GENOMIC DNA]</scope>
    <source>
        <strain evidence="1 2">LSU 92-RS-03</strain>
    </source>
</reference>
<evidence type="ECO:0008006" key="3">
    <source>
        <dbReference type="Google" id="ProtNLM"/>
    </source>
</evidence>
<proteinExistence type="predicted"/>
<organism evidence="1 2">
    <name type="scientific">Rhizopus stolonifer</name>
    <name type="common">Rhizopus nigricans</name>
    <dbReference type="NCBI Taxonomy" id="4846"/>
    <lineage>
        <taxon>Eukaryota</taxon>
        <taxon>Fungi</taxon>
        <taxon>Fungi incertae sedis</taxon>
        <taxon>Mucoromycota</taxon>
        <taxon>Mucoromycotina</taxon>
        <taxon>Mucoromycetes</taxon>
        <taxon>Mucorales</taxon>
        <taxon>Mucorineae</taxon>
        <taxon>Rhizopodaceae</taxon>
        <taxon>Rhizopus</taxon>
    </lineage>
</organism>
<dbReference type="OrthoDB" id="2281531at2759"/>
<protein>
    <recommendedName>
        <fullName evidence="3">Transcription factor domain-containing protein</fullName>
    </recommendedName>
</protein>
<dbReference type="EMBL" id="PJQM01000030">
    <property type="protein sequence ID" value="RCI07129.1"/>
    <property type="molecule type" value="Genomic_DNA"/>
</dbReference>
<accession>A0A367KY36</accession>
<comment type="caution">
    <text evidence="1">The sequence shown here is derived from an EMBL/GenBank/DDBJ whole genome shotgun (WGS) entry which is preliminary data.</text>
</comment>